<dbReference type="InterPro" id="IPR029442">
    <property type="entry name" value="GyrI-like"/>
</dbReference>
<name>A0A9X4KWL2_9BACL</name>
<proteinExistence type="predicted"/>
<dbReference type="PIRSF" id="PIRSF031644">
    <property type="entry name" value="UCP031644"/>
    <property type="match status" value="1"/>
</dbReference>
<dbReference type="SUPFAM" id="SSF55136">
    <property type="entry name" value="Probable bacterial effector-binding domain"/>
    <property type="match status" value="1"/>
</dbReference>
<dbReference type="InterPro" id="IPR011256">
    <property type="entry name" value="Reg_factor_effector_dom_sf"/>
</dbReference>
<comment type="caution">
    <text evidence="2">The sequence shown here is derived from an EMBL/GenBank/DDBJ whole genome shotgun (WGS) entry which is preliminary data.</text>
</comment>
<gene>
    <name evidence="2" type="ORF">OMP40_21460</name>
</gene>
<protein>
    <submittedName>
        <fullName evidence="2">GyrI-like domain-containing protein</fullName>
    </submittedName>
</protein>
<sequence>MSAKIDYKKHDKALYLPKGEPVILDVPAMPFVAIEGEGDPNRPAFAQETEALYALSYAVKMSYKGSDAPEGYYDYTVYPLEGIWSLVDLTRPASDKSNLKYTLMIRQPDFLTEEGFRYFVGKTAAKKPNPLLDRLKFVTMEDGPSCQMMHVGSYDDETASFERMEAFCEEAGCRRASKLHREIYISDPRRTAPEKLRTVLRFAVAK</sequence>
<dbReference type="RefSeq" id="WP_277534405.1">
    <property type="nucleotide sequence ID" value="NZ_JAPDIA010000007.1"/>
</dbReference>
<dbReference type="Proteomes" id="UP001153404">
    <property type="component" value="Unassembled WGS sequence"/>
</dbReference>
<accession>A0A9X4KWL2</accession>
<feature type="domain" description="GyrI-like small molecule binding" evidence="1">
    <location>
        <begin position="20"/>
        <end position="201"/>
    </location>
</feature>
<evidence type="ECO:0000313" key="3">
    <source>
        <dbReference type="Proteomes" id="UP001153404"/>
    </source>
</evidence>
<dbReference type="EMBL" id="JAPDIA010000007">
    <property type="protein sequence ID" value="MDG0811651.1"/>
    <property type="molecule type" value="Genomic_DNA"/>
</dbReference>
<reference evidence="2" key="1">
    <citation type="submission" date="2022-10" db="EMBL/GenBank/DDBJ databases">
        <title>Comparative genomic analysis of Cohnella hashimotonis sp. nov., isolated from the International Space Station.</title>
        <authorList>
            <person name="Simpson A."/>
            <person name="Venkateswaran K."/>
        </authorList>
    </citation>
    <scope>NUCLEOTIDE SEQUENCE</scope>
    <source>
        <strain evidence="2">DSM 28161</strain>
    </source>
</reference>
<evidence type="ECO:0000313" key="2">
    <source>
        <dbReference type="EMBL" id="MDG0811651.1"/>
    </source>
</evidence>
<keyword evidence="3" id="KW-1185">Reference proteome</keyword>
<dbReference type="Pfam" id="PF06445">
    <property type="entry name" value="GyrI-like"/>
    <property type="match status" value="1"/>
</dbReference>
<dbReference type="AlphaFoldDB" id="A0A9X4KWL2"/>
<dbReference type="InterPro" id="IPR008319">
    <property type="entry name" value="GyrI-like_CCH_Lin2189-like"/>
</dbReference>
<evidence type="ECO:0000259" key="1">
    <source>
        <dbReference type="Pfam" id="PF06445"/>
    </source>
</evidence>
<organism evidence="2 3">
    <name type="scientific">Cohnella rhizosphaerae</name>
    <dbReference type="NCBI Taxonomy" id="1457232"/>
    <lineage>
        <taxon>Bacteria</taxon>
        <taxon>Bacillati</taxon>
        <taxon>Bacillota</taxon>
        <taxon>Bacilli</taxon>
        <taxon>Bacillales</taxon>
        <taxon>Paenibacillaceae</taxon>
        <taxon>Cohnella</taxon>
    </lineage>
</organism>
<dbReference type="Gene3D" id="3.20.80.10">
    <property type="entry name" value="Regulatory factor, effector binding domain"/>
    <property type="match status" value="1"/>
</dbReference>